<keyword evidence="1" id="KW-0808">Transferase</keyword>
<reference evidence="1 2" key="1">
    <citation type="journal article" date="2015" name="Proc. Natl. Acad. Sci. U.S.A.">
        <title>The resurrection genome of Boea hygrometrica: A blueprint for survival of dehydration.</title>
        <authorList>
            <person name="Xiao L."/>
            <person name="Yang G."/>
            <person name="Zhang L."/>
            <person name="Yang X."/>
            <person name="Zhao S."/>
            <person name="Ji Z."/>
            <person name="Zhou Q."/>
            <person name="Hu M."/>
            <person name="Wang Y."/>
            <person name="Chen M."/>
            <person name="Xu Y."/>
            <person name="Jin H."/>
            <person name="Xiao X."/>
            <person name="Hu G."/>
            <person name="Bao F."/>
            <person name="Hu Y."/>
            <person name="Wan P."/>
            <person name="Li L."/>
            <person name="Deng X."/>
            <person name="Kuang T."/>
            <person name="Xiang C."/>
            <person name="Zhu J.K."/>
            <person name="Oliver M.J."/>
            <person name="He Y."/>
        </authorList>
    </citation>
    <scope>NUCLEOTIDE SEQUENCE [LARGE SCALE GENOMIC DNA]</scope>
    <source>
        <strain evidence="2">cv. XS01</strain>
    </source>
</reference>
<name>A0A2Z6ZTI5_9LAMI</name>
<sequence>MPPITTSRLKDRAARARPRLMSLRSGSRPKTRAQIGSVSRRQWHIYQDPTRIRLSLFERVSNPDTSFLIGTTRSPRIAESISTEILELGEYSAGYAHLHRLASL</sequence>
<evidence type="ECO:0000313" key="2">
    <source>
        <dbReference type="Proteomes" id="UP000250235"/>
    </source>
</evidence>
<dbReference type="GO" id="GO:0016301">
    <property type="term" value="F:kinase activity"/>
    <property type="evidence" value="ECO:0007669"/>
    <property type="project" value="UniProtKB-KW"/>
</dbReference>
<dbReference type="Proteomes" id="UP000250235">
    <property type="component" value="Unassembled WGS sequence"/>
</dbReference>
<keyword evidence="2" id="KW-1185">Reference proteome</keyword>
<dbReference type="AlphaFoldDB" id="A0A2Z6ZTI5"/>
<proteinExistence type="predicted"/>
<evidence type="ECO:0000313" key="1">
    <source>
        <dbReference type="EMBL" id="KZT76319.1"/>
    </source>
</evidence>
<accession>A0A2Z6ZTI5</accession>
<keyword evidence="1" id="KW-0418">Kinase</keyword>
<gene>
    <name evidence="1" type="ORF">F511_46656</name>
</gene>
<protein>
    <submittedName>
        <fullName evidence="1">Xylulokinase</fullName>
    </submittedName>
</protein>
<organism evidence="1 2">
    <name type="scientific">Dorcoceras hygrometricum</name>
    <dbReference type="NCBI Taxonomy" id="472368"/>
    <lineage>
        <taxon>Eukaryota</taxon>
        <taxon>Viridiplantae</taxon>
        <taxon>Streptophyta</taxon>
        <taxon>Embryophyta</taxon>
        <taxon>Tracheophyta</taxon>
        <taxon>Spermatophyta</taxon>
        <taxon>Magnoliopsida</taxon>
        <taxon>eudicotyledons</taxon>
        <taxon>Gunneridae</taxon>
        <taxon>Pentapetalae</taxon>
        <taxon>asterids</taxon>
        <taxon>lamiids</taxon>
        <taxon>Lamiales</taxon>
        <taxon>Gesneriaceae</taxon>
        <taxon>Didymocarpoideae</taxon>
        <taxon>Trichosporeae</taxon>
        <taxon>Loxocarpinae</taxon>
        <taxon>Dorcoceras</taxon>
    </lineage>
</organism>
<dbReference type="EMBL" id="KV133898">
    <property type="protein sequence ID" value="KZT76319.1"/>
    <property type="molecule type" value="Genomic_DNA"/>
</dbReference>